<feature type="compositionally biased region" description="Low complexity" evidence="2">
    <location>
        <begin position="25"/>
        <end position="38"/>
    </location>
</feature>
<feature type="region of interest" description="Disordered" evidence="2">
    <location>
        <begin position="1"/>
        <end position="50"/>
    </location>
</feature>
<keyword evidence="1" id="KW-0175">Coiled coil</keyword>
<evidence type="ECO:0000256" key="2">
    <source>
        <dbReference type="SAM" id="MobiDB-lite"/>
    </source>
</evidence>
<protein>
    <submittedName>
        <fullName evidence="3">Uncharacterized protein</fullName>
    </submittedName>
</protein>
<dbReference type="Proteomes" id="UP001420932">
    <property type="component" value="Unassembled WGS sequence"/>
</dbReference>
<evidence type="ECO:0000313" key="3">
    <source>
        <dbReference type="EMBL" id="KAK9159810.1"/>
    </source>
</evidence>
<name>A0AAP0KYN9_9MAGN</name>
<keyword evidence="4" id="KW-1185">Reference proteome</keyword>
<dbReference type="AlphaFoldDB" id="A0AAP0KYN9"/>
<reference evidence="3 4" key="1">
    <citation type="submission" date="2024-01" db="EMBL/GenBank/DDBJ databases">
        <title>Genome assemblies of Stephania.</title>
        <authorList>
            <person name="Yang L."/>
        </authorList>
    </citation>
    <scope>NUCLEOTIDE SEQUENCE [LARGE SCALE GENOMIC DNA]</scope>
    <source>
        <strain evidence="3">YNDBR</strain>
        <tissue evidence="3">Leaf</tissue>
    </source>
</reference>
<accession>A0AAP0KYN9</accession>
<evidence type="ECO:0000256" key="1">
    <source>
        <dbReference type="SAM" id="Coils"/>
    </source>
</evidence>
<dbReference type="PANTHER" id="PTHR34461">
    <property type="entry name" value="EXPRESSED PROTEIN"/>
    <property type="match status" value="1"/>
</dbReference>
<evidence type="ECO:0000313" key="4">
    <source>
        <dbReference type="Proteomes" id="UP001420932"/>
    </source>
</evidence>
<organism evidence="3 4">
    <name type="scientific">Stephania yunnanensis</name>
    <dbReference type="NCBI Taxonomy" id="152371"/>
    <lineage>
        <taxon>Eukaryota</taxon>
        <taxon>Viridiplantae</taxon>
        <taxon>Streptophyta</taxon>
        <taxon>Embryophyta</taxon>
        <taxon>Tracheophyta</taxon>
        <taxon>Spermatophyta</taxon>
        <taxon>Magnoliopsida</taxon>
        <taxon>Ranunculales</taxon>
        <taxon>Menispermaceae</taxon>
        <taxon>Menispermoideae</taxon>
        <taxon>Cissampelideae</taxon>
        <taxon>Stephania</taxon>
    </lineage>
</organism>
<feature type="compositionally biased region" description="Polar residues" evidence="2">
    <location>
        <begin position="1"/>
        <end position="24"/>
    </location>
</feature>
<comment type="caution">
    <text evidence="3">The sequence shown here is derived from an EMBL/GenBank/DDBJ whole genome shotgun (WGS) entry which is preliminary data.</text>
</comment>
<dbReference type="EMBL" id="JBBNAF010000003">
    <property type="protein sequence ID" value="KAK9159810.1"/>
    <property type="molecule type" value="Genomic_DNA"/>
</dbReference>
<dbReference type="PANTHER" id="PTHR34461:SF4">
    <property type="entry name" value="OS01G0101800 PROTEIN"/>
    <property type="match status" value="1"/>
</dbReference>
<sequence length="247" mass="26527">MDNSLDNNQFSASDAPTMQSTETISMSSSDADSPNSQSHEQPIGASPDEKMFEMANICGNSCPVIGTQFNSPDGSVSLVQPSMADDPSKSGSIQYSNGHLKENDLLVKSASSPLLLTEPFSAMGDASEAPYNSSEVVEDIGSKSKGSESEITPDVKPSTAFCVDQDSAHMEVDVPLESLLSSVTRGILKRHPRGCRGICNCINCASFRLHAERAFEFSRNQLQDAEEVVVELTRELSGLRSLLEKIS</sequence>
<proteinExistence type="predicted"/>
<gene>
    <name evidence="3" type="ORF">Syun_006151</name>
</gene>
<feature type="coiled-coil region" evidence="1">
    <location>
        <begin position="215"/>
        <end position="242"/>
    </location>
</feature>